<dbReference type="InterPro" id="IPR003959">
    <property type="entry name" value="ATPase_AAA_core"/>
</dbReference>
<organism evidence="2 3">
    <name type="scientific">Byssothecium circinans</name>
    <dbReference type="NCBI Taxonomy" id="147558"/>
    <lineage>
        <taxon>Eukaryota</taxon>
        <taxon>Fungi</taxon>
        <taxon>Dikarya</taxon>
        <taxon>Ascomycota</taxon>
        <taxon>Pezizomycotina</taxon>
        <taxon>Dothideomycetes</taxon>
        <taxon>Pleosporomycetidae</taxon>
        <taxon>Pleosporales</taxon>
        <taxon>Massarineae</taxon>
        <taxon>Massarinaceae</taxon>
        <taxon>Byssothecium</taxon>
    </lineage>
</organism>
<accession>A0A6A5TN53</accession>
<dbReference type="GO" id="GO:0016887">
    <property type="term" value="F:ATP hydrolysis activity"/>
    <property type="evidence" value="ECO:0007669"/>
    <property type="project" value="InterPro"/>
</dbReference>
<feature type="domain" description="ATPase AAA-type core" evidence="1">
    <location>
        <begin position="2"/>
        <end position="45"/>
    </location>
</feature>
<keyword evidence="3" id="KW-1185">Reference proteome</keyword>
<evidence type="ECO:0000313" key="2">
    <source>
        <dbReference type="EMBL" id="KAF1954313.1"/>
    </source>
</evidence>
<sequence length="130" mass="15251">SLSTLLNILDSLALSKGRLLIMITNHIKRLDLALIRPSRVDRKLKLFLVNKDMINQLFYFIYNTPLKSNIYKDELERNFVVKVLKLEFSLAKILSYLLANKHLLYHAITNVAAWIEKLREEKIKLTRIIS</sequence>
<feature type="non-terminal residue" evidence="2">
    <location>
        <position position="1"/>
    </location>
</feature>
<dbReference type="EMBL" id="ML976999">
    <property type="protein sequence ID" value="KAF1954313.1"/>
    <property type="molecule type" value="Genomic_DNA"/>
</dbReference>
<dbReference type="InterPro" id="IPR027417">
    <property type="entry name" value="P-loop_NTPase"/>
</dbReference>
<dbReference type="SUPFAM" id="SSF52540">
    <property type="entry name" value="P-loop containing nucleoside triphosphate hydrolases"/>
    <property type="match status" value="1"/>
</dbReference>
<proteinExistence type="predicted"/>
<dbReference type="Gene3D" id="3.40.50.300">
    <property type="entry name" value="P-loop containing nucleotide triphosphate hydrolases"/>
    <property type="match status" value="1"/>
</dbReference>
<gene>
    <name evidence="2" type="ORF">CC80DRAFT_417770</name>
</gene>
<dbReference type="OrthoDB" id="10251412at2759"/>
<reference evidence="2" key="1">
    <citation type="journal article" date="2020" name="Stud. Mycol.">
        <title>101 Dothideomycetes genomes: a test case for predicting lifestyles and emergence of pathogens.</title>
        <authorList>
            <person name="Haridas S."/>
            <person name="Albert R."/>
            <person name="Binder M."/>
            <person name="Bloem J."/>
            <person name="Labutti K."/>
            <person name="Salamov A."/>
            <person name="Andreopoulos B."/>
            <person name="Baker S."/>
            <person name="Barry K."/>
            <person name="Bills G."/>
            <person name="Bluhm B."/>
            <person name="Cannon C."/>
            <person name="Castanera R."/>
            <person name="Culley D."/>
            <person name="Daum C."/>
            <person name="Ezra D."/>
            <person name="Gonzalez J."/>
            <person name="Henrissat B."/>
            <person name="Kuo A."/>
            <person name="Liang C."/>
            <person name="Lipzen A."/>
            <person name="Lutzoni F."/>
            <person name="Magnuson J."/>
            <person name="Mondo S."/>
            <person name="Nolan M."/>
            <person name="Ohm R."/>
            <person name="Pangilinan J."/>
            <person name="Park H.-J."/>
            <person name="Ramirez L."/>
            <person name="Alfaro M."/>
            <person name="Sun H."/>
            <person name="Tritt A."/>
            <person name="Yoshinaga Y."/>
            <person name="Zwiers L.-H."/>
            <person name="Turgeon B."/>
            <person name="Goodwin S."/>
            <person name="Spatafora J."/>
            <person name="Crous P."/>
            <person name="Grigoriev I."/>
        </authorList>
    </citation>
    <scope>NUCLEOTIDE SEQUENCE</scope>
    <source>
        <strain evidence="2">CBS 675.92</strain>
    </source>
</reference>
<protein>
    <recommendedName>
        <fullName evidence="1">ATPase AAA-type core domain-containing protein</fullName>
    </recommendedName>
</protein>
<evidence type="ECO:0000313" key="3">
    <source>
        <dbReference type="Proteomes" id="UP000800035"/>
    </source>
</evidence>
<evidence type="ECO:0000259" key="1">
    <source>
        <dbReference type="Pfam" id="PF00004"/>
    </source>
</evidence>
<dbReference type="AlphaFoldDB" id="A0A6A5TN53"/>
<dbReference type="Pfam" id="PF00004">
    <property type="entry name" value="AAA"/>
    <property type="match status" value="1"/>
</dbReference>
<dbReference type="GO" id="GO:0005524">
    <property type="term" value="F:ATP binding"/>
    <property type="evidence" value="ECO:0007669"/>
    <property type="project" value="InterPro"/>
</dbReference>
<name>A0A6A5TN53_9PLEO</name>
<dbReference type="Proteomes" id="UP000800035">
    <property type="component" value="Unassembled WGS sequence"/>
</dbReference>